<name>E5XRB0_SEGRC</name>
<dbReference type="SUPFAM" id="SSF140453">
    <property type="entry name" value="EsxAB dimer-like"/>
    <property type="match status" value="1"/>
</dbReference>
<protein>
    <submittedName>
        <fullName evidence="2">Uncharacterized protein</fullName>
    </submittedName>
</protein>
<keyword evidence="3" id="KW-1185">Reference proteome</keyword>
<dbReference type="RefSeq" id="WP_007470026.1">
    <property type="nucleotide sequence ID" value="NZ_KI391953.1"/>
</dbReference>
<evidence type="ECO:0000313" key="2">
    <source>
        <dbReference type="EMBL" id="EFV13113.1"/>
    </source>
</evidence>
<dbReference type="HOGENOM" id="CLU_2195105_0_0_11"/>
<comment type="caution">
    <text evidence="2">The sequence shown here is derived from an EMBL/GenBank/DDBJ whole genome shotgun (WGS) entry which is preliminary data.</text>
</comment>
<proteinExistence type="predicted"/>
<dbReference type="EMBL" id="ACZI02000002">
    <property type="protein sequence ID" value="EFV13113.1"/>
    <property type="molecule type" value="Genomic_DNA"/>
</dbReference>
<dbReference type="AlphaFoldDB" id="E5XRB0"/>
<feature type="region of interest" description="Disordered" evidence="1">
    <location>
        <begin position="1"/>
        <end position="24"/>
    </location>
</feature>
<dbReference type="Proteomes" id="UP000004816">
    <property type="component" value="Unassembled WGS sequence"/>
</dbReference>
<feature type="region of interest" description="Disordered" evidence="1">
    <location>
        <begin position="88"/>
        <end position="108"/>
    </location>
</feature>
<dbReference type="InterPro" id="IPR036689">
    <property type="entry name" value="ESAT-6-like_sf"/>
</dbReference>
<sequence>MPPHIKINPDQVKDAGGLVQQKADEASAHMSGLYESSAQAKDGNSGFVTGDALAAFATSMRAKTQTAINVLSDLGRKTVESAQLIHSADQGSADGLSRAVSGLDDLGH</sequence>
<organism evidence="2 3">
    <name type="scientific">Segniliparus rugosus (strain ATCC BAA-974 / DSM 45345 / CCUG 50838 / CIP 108380 / JCM 13579 / CDC 945)</name>
    <dbReference type="NCBI Taxonomy" id="679197"/>
    <lineage>
        <taxon>Bacteria</taxon>
        <taxon>Bacillati</taxon>
        <taxon>Actinomycetota</taxon>
        <taxon>Actinomycetes</taxon>
        <taxon>Mycobacteriales</taxon>
        <taxon>Segniliparaceae</taxon>
        <taxon>Segniliparus</taxon>
    </lineage>
</organism>
<accession>E5XRB0</accession>
<evidence type="ECO:0000313" key="3">
    <source>
        <dbReference type="Proteomes" id="UP000004816"/>
    </source>
</evidence>
<evidence type="ECO:0000256" key="1">
    <source>
        <dbReference type="SAM" id="MobiDB-lite"/>
    </source>
</evidence>
<reference evidence="2 3" key="1">
    <citation type="journal article" date="2011" name="Stand. Genomic Sci.">
        <title>High quality draft genome sequence of Segniliparus rugosus CDC 945(T)= (ATCC BAA-974(T)).</title>
        <authorList>
            <person name="Earl A.M."/>
            <person name="Desjardins C.A."/>
            <person name="Fitzgerald M.G."/>
            <person name="Arachchi H.M."/>
            <person name="Zeng Q."/>
            <person name="Mehta T."/>
            <person name="Griggs A."/>
            <person name="Birren B.W."/>
            <person name="Toney N.C."/>
            <person name="Carr J."/>
            <person name="Posey J."/>
            <person name="Butler W.R."/>
        </authorList>
    </citation>
    <scope>NUCLEOTIDE SEQUENCE [LARGE SCALE GENOMIC DNA]</scope>
    <source>
        <strain evidence="3">ATCC BAA-974 / DSM 45345 / CCUG 50838 / CIP 108380 / JCM 13579 / CDC 945</strain>
    </source>
</reference>
<dbReference type="Gene3D" id="1.10.287.1060">
    <property type="entry name" value="ESAT-6-like"/>
    <property type="match status" value="1"/>
</dbReference>
<gene>
    <name evidence="2" type="ORF">HMPREF9336_02032</name>
</gene>
<dbReference type="STRING" id="679197.HMPREF9336_02032"/>
<dbReference type="OrthoDB" id="4734638at2"/>